<dbReference type="eggNOG" id="COG4935">
    <property type="taxonomic scope" value="Bacteria"/>
</dbReference>
<dbReference type="InterPro" id="IPR055372">
    <property type="entry name" value="CBM96"/>
</dbReference>
<name>A0A017T121_9BACT</name>
<evidence type="ECO:0000259" key="5">
    <source>
        <dbReference type="Pfam" id="PF24517"/>
    </source>
</evidence>
<feature type="chain" id="PRO_5001496226" description="Carbohydrate-binding module family 96 domain-containing protein" evidence="4">
    <location>
        <begin position="23"/>
        <end position="492"/>
    </location>
</feature>
<protein>
    <recommendedName>
        <fullName evidence="5">Carbohydrate-binding module family 96 domain-containing protein</fullName>
    </recommendedName>
</protein>
<organism evidence="6 7">
    <name type="scientific">Chondromyces apiculatus DSM 436</name>
    <dbReference type="NCBI Taxonomy" id="1192034"/>
    <lineage>
        <taxon>Bacteria</taxon>
        <taxon>Pseudomonadati</taxon>
        <taxon>Myxococcota</taxon>
        <taxon>Polyangia</taxon>
        <taxon>Polyangiales</taxon>
        <taxon>Polyangiaceae</taxon>
        <taxon>Chondromyces</taxon>
    </lineage>
</organism>
<keyword evidence="2" id="KW-0964">Secreted</keyword>
<dbReference type="Proteomes" id="UP000019678">
    <property type="component" value="Unassembled WGS sequence"/>
</dbReference>
<evidence type="ECO:0000256" key="1">
    <source>
        <dbReference type="ARBA" id="ARBA00004613"/>
    </source>
</evidence>
<dbReference type="NCBIfam" id="NF033679">
    <property type="entry name" value="DNRLRE_dom"/>
    <property type="match status" value="1"/>
</dbReference>
<feature type="domain" description="Carbohydrate-binding module family 96" evidence="5">
    <location>
        <begin position="56"/>
        <end position="204"/>
    </location>
</feature>
<dbReference type="Pfam" id="PF24517">
    <property type="entry name" value="CBM96"/>
    <property type="match status" value="1"/>
</dbReference>
<dbReference type="RefSeq" id="WP_044247092.1">
    <property type="nucleotide sequence ID" value="NZ_ASRX01000056.1"/>
</dbReference>
<evidence type="ECO:0000256" key="3">
    <source>
        <dbReference type="ARBA" id="ARBA00022729"/>
    </source>
</evidence>
<dbReference type="OrthoDB" id="5514757at2"/>
<dbReference type="AlphaFoldDB" id="A0A017T121"/>
<dbReference type="STRING" id="1192034.CAP_6577"/>
<evidence type="ECO:0000313" key="7">
    <source>
        <dbReference type="Proteomes" id="UP000019678"/>
    </source>
</evidence>
<dbReference type="GO" id="GO:0005576">
    <property type="term" value="C:extracellular region"/>
    <property type="evidence" value="ECO:0007669"/>
    <property type="project" value="UniProtKB-SubCell"/>
</dbReference>
<comment type="caution">
    <text evidence="6">The sequence shown here is derived from an EMBL/GenBank/DDBJ whole genome shotgun (WGS) entry which is preliminary data.</text>
</comment>
<keyword evidence="3 4" id="KW-0732">Signal</keyword>
<keyword evidence="7" id="KW-1185">Reference proteome</keyword>
<reference evidence="6 7" key="1">
    <citation type="submission" date="2013-05" db="EMBL/GenBank/DDBJ databases">
        <title>Genome assembly of Chondromyces apiculatus DSM 436.</title>
        <authorList>
            <person name="Sharma G."/>
            <person name="Khatri I."/>
            <person name="Kaur C."/>
            <person name="Mayilraj S."/>
            <person name="Subramanian S."/>
        </authorList>
    </citation>
    <scope>NUCLEOTIDE SEQUENCE [LARGE SCALE GENOMIC DNA]</scope>
    <source>
        <strain evidence="6 7">DSM 436</strain>
    </source>
</reference>
<dbReference type="EMBL" id="ASRX01000056">
    <property type="protein sequence ID" value="EYF02687.1"/>
    <property type="molecule type" value="Genomic_DNA"/>
</dbReference>
<proteinExistence type="predicted"/>
<comment type="subcellular location">
    <subcellularLocation>
        <location evidence="1">Secreted</location>
    </subcellularLocation>
</comment>
<dbReference type="eggNOG" id="COG2133">
    <property type="taxonomic scope" value="Bacteria"/>
</dbReference>
<evidence type="ECO:0000256" key="4">
    <source>
        <dbReference type="SAM" id="SignalP"/>
    </source>
</evidence>
<sequence>MTSTKHFALLCAVAVATIPACMTGPAPGDDALTDEVGTSEEALSSAGAVCLGPSVATKDAVIYEIEPGWNNGASEQLSVGFSSNSGLQESLLQFDVSGVPAGATIVSATMTLHQLYRTGTPATVNVHEVNVSWAENSVTWNSFGAGAASSPSTSFGVNNDIVPRQVSLTSLVQSWADGTPNNGLLLAEPGLTQTAFRSRESTKTTQRPTLDVCYVTCTDGIQNGNETAVDCGGDGCAPCATCDDGVQNGLETGVDCGGACAPCATCDDGVQNGGEGGVDCGGSCSAACPTCSDGVQNGGEGGVDCGGPCSAACPTCSDGVQNGGEGGVDCGGLCSAACPTCSDGVQNGGEGGVDCGGPCSAACPTCSDGVQNGGEGGVDCGGTCSAACPTCHDGVQNGGEGGVDCGGTCSAACATCHDGVKNGSETGVDCGGSCSACTPTPPASTCGNGIKEAGEQCDGHDTGSLVCTVVNILLPACTSSCKLRFPLLCSLP</sequence>
<accession>A0A017T121</accession>
<evidence type="ECO:0000256" key="2">
    <source>
        <dbReference type="ARBA" id="ARBA00022525"/>
    </source>
</evidence>
<evidence type="ECO:0000313" key="6">
    <source>
        <dbReference type="EMBL" id="EYF02687.1"/>
    </source>
</evidence>
<gene>
    <name evidence="6" type="ORF">CAP_6577</name>
</gene>
<feature type="signal peptide" evidence="4">
    <location>
        <begin position="1"/>
        <end position="22"/>
    </location>
</feature>